<name>A0A565A555_PLAVI</name>
<proteinExistence type="predicted"/>
<feature type="transmembrane region" description="Helical" evidence="1">
    <location>
        <begin position="12"/>
        <end position="31"/>
    </location>
</feature>
<dbReference type="VEuPathDB" id="PlasmoDB:PVPAM_000024200"/>
<gene>
    <name evidence="2" type="ORF">PVP01_0003740</name>
</gene>
<keyword evidence="1" id="KW-1133">Transmembrane helix</keyword>
<dbReference type="AlphaFoldDB" id="A0A565A555"/>
<reference evidence="2" key="1">
    <citation type="submission" date="2016-07" db="EMBL/GenBank/DDBJ databases">
        <authorList>
            <consortium name="Pathogen Informatics"/>
        </authorList>
    </citation>
    <scope>NUCLEOTIDE SEQUENCE</scope>
</reference>
<keyword evidence="1" id="KW-0472">Membrane</keyword>
<dbReference type="Proteomes" id="UP000220605">
    <property type="component" value="Unassembled WGS sequence"/>
</dbReference>
<evidence type="ECO:0000313" key="2">
    <source>
        <dbReference type="EMBL" id="VUZ99659.1"/>
    </source>
</evidence>
<evidence type="ECO:0000256" key="1">
    <source>
        <dbReference type="SAM" id="Phobius"/>
    </source>
</evidence>
<dbReference type="OrthoDB" id="389374at2759"/>
<dbReference type="VEuPathDB" id="PlasmoDB:PVP01_0003740"/>
<sequence length="316" mass="38108">MLNYNIKENGRNYCIFIFFIIIFCQNATRFFDKYKSIFTQDFDKTHYSYEEECQRTKSLYISSEDSFHDNCIKCMKYLEYLEKIYTKTADHEKGITYLYLWLYDNELNKKKYSNENNLDLYVKLLKSFDDKWDPHSNILQIYKQFVKSELDNNMHKLYYLYYKFYILKSDDSCKSTKCEPAEKIVHLYNTNKQVCDNDDNTPFCNELYNFADQYNAYIKENNIGNGDQKYLVLTRNNYISVIITPIFITLVVSSILFILYKFTSLGSCFRFRKNIEKKKWDNIDKELCNQAHTYEAFNRISKKPHSISYHSVEHNL</sequence>
<dbReference type="VEuPathDB" id="PlasmoDB:PVW1_140079900"/>
<protein>
    <submittedName>
        <fullName evidence="2">VIR protein</fullName>
    </submittedName>
</protein>
<accession>A0A565A555</accession>
<feature type="transmembrane region" description="Helical" evidence="1">
    <location>
        <begin position="238"/>
        <end position="260"/>
    </location>
</feature>
<dbReference type="EMBL" id="FLZR02000009">
    <property type="protein sequence ID" value="VUZ99659.1"/>
    <property type="molecule type" value="Genomic_DNA"/>
</dbReference>
<keyword evidence="1" id="KW-0812">Transmembrane</keyword>
<organism evidence="2">
    <name type="scientific">Plasmodium vivax</name>
    <name type="common">malaria parasite P. vivax</name>
    <dbReference type="NCBI Taxonomy" id="5855"/>
    <lineage>
        <taxon>Eukaryota</taxon>
        <taxon>Sar</taxon>
        <taxon>Alveolata</taxon>
        <taxon>Apicomplexa</taxon>
        <taxon>Aconoidasida</taxon>
        <taxon>Haemosporida</taxon>
        <taxon>Plasmodiidae</taxon>
        <taxon>Plasmodium</taxon>
        <taxon>Plasmodium (Plasmodium)</taxon>
    </lineage>
</organism>